<name>A0A2T6BX79_9FLAO</name>
<evidence type="ECO:0000313" key="3">
    <source>
        <dbReference type="Proteomes" id="UP000244090"/>
    </source>
</evidence>
<dbReference type="RefSeq" id="WP_108115598.1">
    <property type="nucleotide sequence ID" value="NZ_QBKT01000006.1"/>
</dbReference>
<proteinExistence type="predicted"/>
<evidence type="ECO:0000313" key="2">
    <source>
        <dbReference type="EMBL" id="PTX60678.1"/>
    </source>
</evidence>
<comment type="caution">
    <text evidence="2">The sequence shown here is derived from an EMBL/GenBank/DDBJ whole genome shotgun (WGS) entry which is preliminary data.</text>
</comment>
<dbReference type="EMBL" id="QBKT01000006">
    <property type="protein sequence ID" value="PTX60678.1"/>
    <property type="molecule type" value="Genomic_DNA"/>
</dbReference>
<dbReference type="OrthoDB" id="1449164at2"/>
<sequence length="115" mass="13749">MYLHQIEIPNASAILYMNHYDSYGFSMQELLFFHSFLFIPAFFDILINRYQDHLEFLINVSKTDDETIKLMRMNSFYALILSIKDIEHDTIENSYQFGTHYDYLTVKCKLNAINK</sequence>
<keyword evidence="3" id="KW-1185">Reference proteome</keyword>
<keyword evidence="1" id="KW-1133">Transmembrane helix</keyword>
<evidence type="ECO:0000256" key="1">
    <source>
        <dbReference type="SAM" id="Phobius"/>
    </source>
</evidence>
<gene>
    <name evidence="2" type="ORF">C8N46_106324</name>
</gene>
<keyword evidence="1" id="KW-0812">Transmembrane</keyword>
<reference evidence="2 3" key="1">
    <citation type="submission" date="2018-04" db="EMBL/GenBank/DDBJ databases">
        <title>Genomic Encyclopedia of Archaeal and Bacterial Type Strains, Phase II (KMG-II): from individual species to whole genera.</title>
        <authorList>
            <person name="Goeker M."/>
        </authorList>
    </citation>
    <scope>NUCLEOTIDE SEQUENCE [LARGE SCALE GENOMIC DNA]</scope>
    <source>
        <strain evidence="2 3">DSM 25731</strain>
    </source>
</reference>
<feature type="transmembrane region" description="Helical" evidence="1">
    <location>
        <begin position="30"/>
        <end position="47"/>
    </location>
</feature>
<protein>
    <submittedName>
        <fullName evidence="2">Uncharacterized protein</fullName>
    </submittedName>
</protein>
<accession>A0A2T6BX79</accession>
<dbReference type="Proteomes" id="UP000244090">
    <property type="component" value="Unassembled WGS sequence"/>
</dbReference>
<organism evidence="2 3">
    <name type="scientific">Kordia periserrulae</name>
    <dbReference type="NCBI Taxonomy" id="701523"/>
    <lineage>
        <taxon>Bacteria</taxon>
        <taxon>Pseudomonadati</taxon>
        <taxon>Bacteroidota</taxon>
        <taxon>Flavobacteriia</taxon>
        <taxon>Flavobacteriales</taxon>
        <taxon>Flavobacteriaceae</taxon>
        <taxon>Kordia</taxon>
    </lineage>
</organism>
<keyword evidence="1" id="KW-0472">Membrane</keyword>
<dbReference type="AlphaFoldDB" id="A0A2T6BX79"/>